<feature type="transmembrane region" description="Helical" evidence="9">
    <location>
        <begin position="104"/>
        <end position="123"/>
    </location>
</feature>
<dbReference type="EMBL" id="AE017285">
    <property type="protein sequence ID" value="AAS94593.1"/>
    <property type="molecule type" value="Genomic_DNA"/>
</dbReference>
<dbReference type="AlphaFoldDB" id="Q72FV4"/>
<evidence type="ECO:0000259" key="10">
    <source>
        <dbReference type="PROSITE" id="PS50109"/>
    </source>
</evidence>
<dbReference type="PaxDb" id="882-DVU_0109"/>
<dbReference type="SMR" id="Q72FV4"/>
<feature type="transmembrane region" description="Helical" evidence="9">
    <location>
        <begin position="63"/>
        <end position="84"/>
    </location>
</feature>
<evidence type="ECO:0000256" key="9">
    <source>
        <dbReference type="SAM" id="Phobius"/>
    </source>
</evidence>
<proteinExistence type="predicted"/>
<dbReference type="HOGENOM" id="CLU_751703_0_0_7"/>
<sequence length="410" mass="44832">MARHRSCRPAVPRDARAPRAPLPNGLFVLEKWGTCGGDGGPTMNWKLIPPGGITSSLRLRVGLLLFLLVVVSMAAAALPLLMVGGRLTLPEPLADFAANPAADAIALLCTILFLAGLLGVVIYRQVLGPIRRLALEGAFGGEVTGNEVEVLVGRVRHLLDTMHRTQAQLEESHETLRQTEKLALVGKLAAGVAHSVRNPLTSVKLRLFSLERSLTLDTQQREDFEVIADEIRHLDAIVSNFLEFSRRPKLRMQTVSPSDVVDNTLQLLKHRIESFNVQVQLHRAERLPVVKGDPEQLKEALVNLVLNACEAMGYDGRLDITEERGIINPLGRAVVIRIADSGPGVPIDRRDDIFQPFFSTKEEGTGLGLPIAKSIFEEHGGWLHLHSAPGRGATFVAVLPALKDDSWLRS</sequence>
<organism evidence="11 12">
    <name type="scientific">Nitratidesulfovibrio vulgaris (strain ATCC 29579 / DSM 644 / CCUG 34227 / NCIMB 8303 / VKM B-1760 / Hildenborough)</name>
    <name type="common">Desulfovibrio vulgaris</name>
    <dbReference type="NCBI Taxonomy" id="882"/>
    <lineage>
        <taxon>Bacteria</taxon>
        <taxon>Pseudomonadati</taxon>
        <taxon>Thermodesulfobacteriota</taxon>
        <taxon>Desulfovibrionia</taxon>
        <taxon>Desulfovibrionales</taxon>
        <taxon>Desulfovibrionaceae</taxon>
        <taxon>Nitratidesulfovibrio</taxon>
    </lineage>
</organism>
<keyword evidence="5" id="KW-0547">Nucleotide-binding</keyword>
<evidence type="ECO:0000313" key="11">
    <source>
        <dbReference type="EMBL" id="AAS94593.1"/>
    </source>
</evidence>
<keyword evidence="4" id="KW-0808">Transferase</keyword>
<keyword evidence="9" id="KW-0472">Membrane</keyword>
<keyword evidence="9" id="KW-1133">Transmembrane helix</keyword>
<dbReference type="OrthoDB" id="9781147at2"/>
<dbReference type="PROSITE" id="PS50109">
    <property type="entry name" value="HIS_KIN"/>
    <property type="match status" value="1"/>
</dbReference>
<dbReference type="SMART" id="SM00388">
    <property type="entry name" value="HisKA"/>
    <property type="match status" value="1"/>
</dbReference>
<dbReference type="InterPro" id="IPR003594">
    <property type="entry name" value="HATPase_dom"/>
</dbReference>
<name>Q72FV4_NITV2</name>
<dbReference type="InterPro" id="IPR005467">
    <property type="entry name" value="His_kinase_dom"/>
</dbReference>
<dbReference type="PANTHER" id="PTHR43065:SF10">
    <property type="entry name" value="PEROXIDE STRESS-ACTIVATED HISTIDINE KINASE MAK3"/>
    <property type="match status" value="1"/>
</dbReference>
<dbReference type="CDD" id="cd00082">
    <property type="entry name" value="HisKA"/>
    <property type="match status" value="1"/>
</dbReference>
<protein>
    <recommendedName>
        <fullName evidence="2">histidine kinase</fullName>
        <ecNumber evidence="2">2.7.13.3</ecNumber>
    </recommendedName>
</protein>
<dbReference type="PATRIC" id="fig|882.5.peg.107"/>
<dbReference type="PRINTS" id="PR00344">
    <property type="entry name" value="BCTRLSENSOR"/>
</dbReference>
<dbReference type="InterPro" id="IPR036890">
    <property type="entry name" value="HATPase_C_sf"/>
</dbReference>
<evidence type="ECO:0000256" key="2">
    <source>
        <dbReference type="ARBA" id="ARBA00012438"/>
    </source>
</evidence>
<dbReference type="InterPro" id="IPR003661">
    <property type="entry name" value="HisK_dim/P_dom"/>
</dbReference>
<dbReference type="STRING" id="882.DVU_0109"/>
<keyword evidence="8" id="KW-0902">Two-component regulatory system</keyword>
<dbReference type="CDD" id="cd00075">
    <property type="entry name" value="HATPase"/>
    <property type="match status" value="1"/>
</dbReference>
<evidence type="ECO:0000256" key="5">
    <source>
        <dbReference type="ARBA" id="ARBA00022741"/>
    </source>
</evidence>
<evidence type="ECO:0000256" key="4">
    <source>
        <dbReference type="ARBA" id="ARBA00022679"/>
    </source>
</evidence>
<dbReference type="SMART" id="SM00387">
    <property type="entry name" value="HATPase_c"/>
    <property type="match status" value="1"/>
</dbReference>
<dbReference type="EnsemblBacteria" id="AAS94593">
    <property type="protein sequence ID" value="AAS94593"/>
    <property type="gene ID" value="DVU_0109"/>
</dbReference>
<dbReference type="Pfam" id="PF02518">
    <property type="entry name" value="HATPase_c"/>
    <property type="match status" value="1"/>
</dbReference>
<dbReference type="Pfam" id="PF00512">
    <property type="entry name" value="HisKA"/>
    <property type="match status" value="1"/>
</dbReference>
<gene>
    <name evidence="11" type="ordered locus">DVU_0109</name>
</gene>
<dbReference type="InterPro" id="IPR004358">
    <property type="entry name" value="Sig_transdc_His_kin-like_C"/>
</dbReference>
<keyword evidence="6 11" id="KW-0418">Kinase</keyword>
<dbReference type="Gene3D" id="3.30.565.10">
    <property type="entry name" value="Histidine kinase-like ATPase, C-terminal domain"/>
    <property type="match status" value="1"/>
</dbReference>
<comment type="catalytic activity">
    <reaction evidence="1">
        <text>ATP + protein L-histidine = ADP + protein N-phospho-L-histidine.</text>
        <dbReference type="EC" id="2.7.13.3"/>
    </reaction>
</comment>
<dbReference type="KEGG" id="dvu:DVU_0109"/>
<dbReference type="eggNOG" id="COG4191">
    <property type="taxonomic scope" value="Bacteria"/>
</dbReference>
<keyword evidence="3" id="KW-0597">Phosphoprotein</keyword>
<dbReference type="SUPFAM" id="SSF47384">
    <property type="entry name" value="Homodimeric domain of signal transducing histidine kinase"/>
    <property type="match status" value="1"/>
</dbReference>
<evidence type="ECO:0000256" key="3">
    <source>
        <dbReference type="ARBA" id="ARBA00022553"/>
    </source>
</evidence>
<dbReference type="Proteomes" id="UP000002194">
    <property type="component" value="Chromosome"/>
</dbReference>
<dbReference type="GO" id="GO:0000155">
    <property type="term" value="F:phosphorelay sensor kinase activity"/>
    <property type="evidence" value="ECO:0007669"/>
    <property type="project" value="InterPro"/>
</dbReference>
<dbReference type="PANTHER" id="PTHR43065">
    <property type="entry name" value="SENSOR HISTIDINE KINASE"/>
    <property type="match status" value="1"/>
</dbReference>
<dbReference type="InterPro" id="IPR036097">
    <property type="entry name" value="HisK_dim/P_sf"/>
</dbReference>
<evidence type="ECO:0000256" key="6">
    <source>
        <dbReference type="ARBA" id="ARBA00022777"/>
    </source>
</evidence>
<dbReference type="EC" id="2.7.13.3" evidence="2"/>
<dbReference type="PhylomeDB" id="Q72FV4"/>
<evidence type="ECO:0000313" key="12">
    <source>
        <dbReference type="Proteomes" id="UP000002194"/>
    </source>
</evidence>
<evidence type="ECO:0000256" key="7">
    <source>
        <dbReference type="ARBA" id="ARBA00022840"/>
    </source>
</evidence>
<keyword evidence="9" id="KW-0812">Transmembrane</keyword>
<evidence type="ECO:0000256" key="1">
    <source>
        <dbReference type="ARBA" id="ARBA00000085"/>
    </source>
</evidence>
<feature type="domain" description="Histidine kinase" evidence="10">
    <location>
        <begin position="191"/>
        <end position="403"/>
    </location>
</feature>
<dbReference type="SUPFAM" id="SSF55874">
    <property type="entry name" value="ATPase domain of HSP90 chaperone/DNA topoisomerase II/histidine kinase"/>
    <property type="match status" value="1"/>
</dbReference>
<keyword evidence="12" id="KW-1185">Reference proteome</keyword>
<reference evidence="11 12" key="1">
    <citation type="journal article" date="2004" name="Nat. Biotechnol.">
        <title>The genome sequence of the anaerobic, sulfate-reducing bacterium Desulfovibrio vulgaris Hildenborough.</title>
        <authorList>
            <person name="Heidelberg J.F."/>
            <person name="Seshadri R."/>
            <person name="Haveman S.A."/>
            <person name="Hemme C.L."/>
            <person name="Paulsen I.T."/>
            <person name="Kolonay J.F."/>
            <person name="Eisen J.A."/>
            <person name="Ward N."/>
            <person name="Methe B."/>
            <person name="Brinkac L.M."/>
            <person name="Daugherty S.C."/>
            <person name="Deboy R.T."/>
            <person name="Dodson R.J."/>
            <person name="Durkin A.S."/>
            <person name="Madupu R."/>
            <person name="Nelson W.C."/>
            <person name="Sullivan S.A."/>
            <person name="Fouts D."/>
            <person name="Haft D.H."/>
            <person name="Selengut J."/>
            <person name="Peterson J.D."/>
            <person name="Davidsen T.M."/>
            <person name="Zafar N."/>
            <person name="Zhou L."/>
            <person name="Radune D."/>
            <person name="Dimitrov G."/>
            <person name="Hance M."/>
            <person name="Tran K."/>
            <person name="Khouri H."/>
            <person name="Gill J."/>
            <person name="Utterback T.R."/>
            <person name="Feldblyum T.V."/>
            <person name="Wall J.D."/>
            <person name="Voordouw G."/>
            <person name="Fraser C.M."/>
        </authorList>
    </citation>
    <scope>NUCLEOTIDE SEQUENCE [LARGE SCALE GENOMIC DNA]</scope>
    <source>
        <strain evidence="12">ATCC 29579 / DSM 644 / NCIMB 8303 / VKM B-1760 / Hildenborough</strain>
    </source>
</reference>
<dbReference type="Gene3D" id="1.10.287.130">
    <property type="match status" value="1"/>
</dbReference>
<evidence type="ECO:0000256" key="8">
    <source>
        <dbReference type="ARBA" id="ARBA00023012"/>
    </source>
</evidence>
<keyword evidence="7" id="KW-0067">ATP-binding</keyword>
<accession>Q72FV4</accession>
<dbReference type="GO" id="GO:0005524">
    <property type="term" value="F:ATP binding"/>
    <property type="evidence" value="ECO:0007669"/>
    <property type="project" value="UniProtKB-KW"/>
</dbReference>